<accession>A0A512P8I4</accession>
<dbReference type="InterPro" id="IPR021255">
    <property type="entry name" value="DUF2807"/>
</dbReference>
<dbReference type="AlphaFoldDB" id="A0A512P8I4"/>
<dbReference type="Pfam" id="PF10988">
    <property type="entry name" value="DUF2807"/>
    <property type="match status" value="1"/>
</dbReference>
<evidence type="ECO:0000256" key="1">
    <source>
        <dbReference type="SAM" id="MobiDB-lite"/>
    </source>
</evidence>
<feature type="region of interest" description="Disordered" evidence="1">
    <location>
        <begin position="218"/>
        <end position="242"/>
    </location>
</feature>
<dbReference type="OrthoDB" id="7058210at2"/>
<dbReference type="PANTHER" id="PTHR39200">
    <property type="entry name" value="HYPOTHETICAL EXPORTED PROTEIN"/>
    <property type="match status" value="1"/>
</dbReference>
<sequence length="242" mass="24116">MTARRTRPPVVVAGLVLALVAGAAVLTGCDVPSGPQTTEQRDVGDVTSVRLTTSGDLTIEQGDTPRLTVTAAKDALPYLTSDTADGALELGVRSSHLGAATGTISYHLVVGDLEQVVVEGSGDVTADAATGERLDVQVDGSGDVDVRGVDVDVVTVTIEGSGAIGLTGRATGQAVRIEGSGDYRARSLDTQDATVSVEGSGDVEVTASGTLGVRISGSGSVTHAGGATVTSDVDGSGQVREG</sequence>
<organism evidence="4 5">
    <name type="scientific">Cellulomonas soli</name>
    <dbReference type="NCBI Taxonomy" id="931535"/>
    <lineage>
        <taxon>Bacteria</taxon>
        <taxon>Bacillati</taxon>
        <taxon>Actinomycetota</taxon>
        <taxon>Actinomycetes</taxon>
        <taxon>Micrococcales</taxon>
        <taxon>Cellulomonadaceae</taxon>
        <taxon>Cellulomonas</taxon>
    </lineage>
</organism>
<keyword evidence="5" id="KW-1185">Reference proteome</keyword>
<keyword evidence="2" id="KW-0732">Signal</keyword>
<evidence type="ECO:0000259" key="3">
    <source>
        <dbReference type="Pfam" id="PF10988"/>
    </source>
</evidence>
<name>A0A512P8I4_9CELL</name>
<dbReference type="PANTHER" id="PTHR39200:SF1">
    <property type="entry name" value="AUTO-TRANSPORTER ADHESIN HEAD GIN DOMAIN-CONTAINING PROTEIN-RELATED"/>
    <property type="match status" value="1"/>
</dbReference>
<dbReference type="EMBL" id="BKAL01000001">
    <property type="protein sequence ID" value="GEP67516.1"/>
    <property type="molecule type" value="Genomic_DNA"/>
</dbReference>
<feature type="chain" id="PRO_5022218570" evidence="2">
    <location>
        <begin position="24"/>
        <end position="242"/>
    </location>
</feature>
<dbReference type="Gene3D" id="2.160.20.120">
    <property type="match status" value="1"/>
</dbReference>
<reference evidence="4 5" key="1">
    <citation type="submission" date="2019-07" db="EMBL/GenBank/DDBJ databases">
        <title>Whole genome shotgun sequence of Cellulomonas soli NBRC 109434.</title>
        <authorList>
            <person name="Hosoyama A."/>
            <person name="Uohara A."/>
            <person name="Ohji S."/>
            <person name="Ichikawa N."/>
        </authorList>
    </citation>
    <scope>NUCLEOTIDE SEQUENCE [LARGE SCALE GENOMIC DNA]</scope>
    <source>
        <strain evidence="4 5">NBRC 109434</strain>
    </source>
</reference>
<dbReference type="Proteomes" id="UP000321798">
    <property type="component" value="Unassembled WGS sequence"/>
</dbReference>
<gene>
    <name evidence="4" type="ORF">CSO01_02310</name>
</gene>
<dbReference type="PROSITE" id="PS51257">
    <property type="entry name" value="PROKAR_LIPOPROTEIN"/>
    <property type="match status" value="1"/>
</dbReference>
<protein>
    <submittedName>
        <fullName evidence="4">DUF2807 domain-containing protein</fullName>
    </submittedName>
</protein>
<proteinExistence type="predicted"/>
<evidence type="ECO:0000313" key="5">
    <source>
        <dbReference type="Proteomes" id="UP000321798"/>
    </source>
</evidence>
<evidence type="ECO:0000256" key="2">
    <source>
        <dbReference type="SAM" id="SignalP"/>
    </source>
</evidence>
<comment type="caution">
    <text evidence="4">The sequence shown here is derived from an EMBL/GenBank/DDBJ whole genome shotgun (WGS) entry which is preliminary data.</text>
</comment>
<feature type="domain" description="Putative auto-transporter adhesin head GIN" evidence="3">
    <location>
        <begin position="47"/>
        <end position="226"/>
    </location>
</feature>
<evidence type="ECO:0000313" key="4">
    <source>
        <dbReference type="EMBL" id="GEP67516.1"/>
    </source>
</evidence>
<dbReference type="RefSeq" id="WP_146951288.1">
    <property type="nucleotide sequence ID" value="NZ_BAABBJ010000005.1"/>
</dbReference>
<feature type="signal peptide" evidence="2">
    <location>
        <begin position="1"/>
        <end position="23"/>
    </location>
</feature>